<dbReference type="Gene3D" id="3.40.30.10">
    <property type="entry name" value="Glutaredoxin"/>
    <property type="match status" value="1"/>
</dbReference>
<proteinExistence type="predicted"/>
<dbReference type="GO" id="GO:0016491">
    <property type="term" value="F:oxidoreductase activity"/>
    <property type="evidence" value="ECO:0007669"/>
    <property type="project" value="InterPro"/>
</dbReference>
<dbReference type="EMBL" id="CAIT01000006">
    <property type="protein sequence ID" value="CCH53433.1"/>
    <property type="molecule type" value="Genomic_DNA"/>
</dbReference>
<evidence type="ECO:0000259" key="1">
    <source>
        <dbReference type="Pfam" id="PF01323"/>
    </source>
</evidence>
<dbReference type="PANTHER" id="PTHR13887">
    <property type="entry name" value="GLUTATHIONE S-TRANSFERASE KAPPA"/>
    <property type="match status" value="1"/>
</dbReference>
<dbReference type="Proteomes" id="UP000009309">
    <property type="component" value="Unassembled WGS sequence"/>
</dbReference>
<evidence type="ECO:0000313" key="2">
    <source>
        <dbReference type="EMBL" id="CCH53433.1"/>
    </source>
</evidence>
<dbReference type="InterPro" id="IPR001853">
    <property type="entry name" value="DSBA-like_thioredoxin_dom"/>
</dbReference>
<dbReference type="SUPFAM" id="SSF52833">
    <property type="entry name" value="Thioredoxin-like"/>
    <property type="match status" value="1"/>
</dbReference>
<dbReference type="AlphaFoldDB" id="I2GHQ8"/>
<gene>
    <name evidence="2" type="ORF">BN8_02528</name>
</gene>
<organism evidence="2 3">
    <name type="scientific">Fibrisoma limi BUZ 3</name>
    <dbReference type="NCBI Taxonomy" id="1185876"/>
    <lineage>
        <taxon>Bacteria</taxon>
        <taxon>Pseudomonadati</taxon>
        <taxon>Bacteroidota</taxon>
        <taxon>Cytophagia</taxon>
        <taxon>Cytophagales</taxon>
        <taxon>Spirosomataceae</taxon>
        <taxon>Fibrisoma</taxon>
    </lineage>
</organism>
<comment type="caution">
    <text evidence="2">The sequence shown here is derived from an EMBL/GenBank/DDBJ whole genome shotgun (WGS) entry which is preliminary data.</text>
</comment>
<dbReference type="InterPro" id="IPR036249">
    <property type="entry name" value="Thioredoxin-like_sf"/>
</dbReference>
<protein>
    <submittedName>
        <fullName evidence="2">DsbA oxidoreductase</fullName>
    </submittedName>
</protein>
<dbReference type="PANTHER" id="PTHR13887:SF41">
    <property type="entry name" value="THIOREDOXIN SUPERFAMILY PROTEIN"/>
    <property type="match status" value="1"/>
</dbReference>
<dbReference type="Pfam" id="PF01323">
    <property type="entry name" value="DSBA"/>
    <property type="match status" value="1"/>
</dbReference>
<name>I2GHQ8_9BACT</name>
<reference evidence="2 3" key="1">
    <citation type="journal article" date="2012" name="J. Bacteriol.">
        <title>Genome Sequence of the Filamentous Bacterium Fibrisoma limi BUZ 3T.</title>
        <authorList>
            <person name="Filippini M."/>
            <person name="Qi W."/>
            <person name="Jaenicke S."/>
            <person name="Goesmann A."/>
            <person name="Smits T.H."/>
            <person name="Bagheri H.C."/>
        </authorList>
    </citation>
    <scope>NUCLEOTIDE SEQUENCE [LARGE SCALE GENOMIC DNA]</scope>
    <source>
        <strain evidence="3">BUZ 3T</strain>
    </source>
</reference>
<keyword evidence="3" id="KW-1185">Reference proteome</keyword>
<dbReference type="eggNOG" id="COG2761">
    <property type="taxonomic scope" value="Bacteria"/>
</dbReference>
<sequence>MQLILRIGRIQLSHSQHTIIFVSDTQFRNYLIYRRKQGQFCIVDRDEKQLAVNAAKMNPVRIDIVSDLVCPWCYIGRKRLANALAQIPEVETQIHWQPFELFPLIPVNGVERHAHMAKVFGSARRRDAVFAQVTQVGQTEGLDLRFDRIARSPNTFLLHRLLWKAGQEGYQDTLAMVFFNAFFTENRDLTQPDQIATILAPFNWSRADLDQFLASDEGASVVRHQQRLYRFAGVSSVPTYFFNNQLILVGAQPPDQFVQAVTRAAHQTQLPAGH</sequence>
<dbReference type="CDD" id="cd03024">
    <property type="entry name" value="DsbA_FrnE"/>
    <property type="match status" value="1"/>
</dbReference>
<accession>I2GHQ8</accession>
<feature type="domain" description="DSBA-like thioredoxin" evidence="1">
    <location>
        <begin position="62"/>
        <end position="261"/>
    </location>
</feature>
<dbReference type="STRING" id="1185876.BN8_02528"/>
<evidence type="ECO:0000313" key="3">
    <source>
        <dbReference type="Proteomes" id="UP000009309"/>
    </source>
</evidence>